<dbReference type="EMBL" id="ASGP02000003">
    <property type="protein sequence ID" value="KAH9516821.1"/>
    <property type="molecule type" value="Genomic_DNA"/>
</dbReference>
<gene>
    <name evidence="1" type="ORF">DERF_007540</name>
</gene>
<keyword evidence="2" id="KW-1185">Reference proteome</keyword>
<name>A0A922L3R0_DERFA</name>
<dbReference type="Proteomes" id="UP000790347">
    <property type="component" value="Unassembled WGS sequence"/>
</dbReference>
<organism evidence="1 2">
    <name type="scientific">Dermatophagoides farinae</name>
    <name type="common">American house dust mite</name>
    <dbReference type="NCBI Taxonomy" id="6954"/>
    <lineage>
        <taxon>Eukaryota</taxon>
        <taxon>Metazoa</taxon>
        <taxon>Ecdysozoa</taxon>
        <taxon>Arthropoda</taxon>
        <taxon>Chelicerata</taxon>
        <taxon>Arachnida</taxon>
        <taxon>Acari</taxon>
        <taxon>Acariformes</taxon>
        <taxon>Sarcoptiformes</taxon>
        <taxon>Astigmata</taxon>
        <taxon>Psoroptidia</taxon>
        <taxon>Analgoidea</taxon>
        <taxon>Pyroglyphidae</taxon>
        <taxon>Dermatophagoidinae</taxon>
        <taxon>Dermatophagoides</taxon>
    </lineage>
</organism>
<accession>A0A922L3R0</accession>
<reference evidence="1" key="2">
    <citation type="journal article" date="2022" name="Res Sq">
        <title>Comparative Genomics Reveals Insights into the Divergent Evolution of Astigmatic Mites and Household Pest Adaptations.</title>
        <authorList>
            <person name="Xiong Q."/>
            <person name="Wan A.T.-Y."/>
            <person name="Liu X.-Y."/>
            <person name="Fung C.S.-H."/>
            <person name="Xiao X."/>
            <person name="Malainual N."/>
            <person name="Hou J."/>
            <person name="Wang L."/>
            <person name="Wang M."/>
            <person name="Yang K."/>
            <person name="Cui Y."/>
            <person name="Leung E."/>
            <person name="Nong W."/>
            <person name="Shin S.-K."/>
            <person name="Au S."/>
            <person name="Jeong K.Y."/>
            <person name="Chew F.T."/>
            <person name="Hui J."/>
            <person name="Leung T.F."/>
            <person name="Tungtrongchitr A."/>
            <person name="Zhong N."/>
            <person name="Liu Z."/>
            <person name="Tsui S."/>
        </authorList>
    </citation>
    <scope>NUCLEOTIDE SEQUENCE</scope>
    <source>
        <strain evidence="1">Derf</strain>
        <tissue evidence="1">Whole organism</tissue>
    </source>
</reference>
<protein>
    <submittedName>
        <fullName evidence="1">Uncharacterized protein</fullName>
    </submittedName>
</protein>
<proteinExistence type="predicted"/>
<comment type="caution">
    <text evidence="1">The sequence shown here is derived from an EMBL/GenBank/DDBJ whole genome shotgun (WGS) entry which is preliminary data.</text>
</comment>
<dbReference type="AlphaFoldDB" id="A0A922L3R0"/>
<sequence length="153" mass="17309">MDKTSEWLLTNEIRLSMAFANSNDSANLADNSPAFGSWLSMWPSKSRQLSSQTVKFSHFSANDMSRSLVIASTQCTKLILTNILTIGGLLIYFANDRFDHLAYNFCSIPNHSCELYFLSIRSLRCYGTSKIQLVSFINYHINFGLCFNPVINL</sequence>
<evidence type="ECO:0000313" key="2">
    <source>
        <dbReference type="Proteomes" id="UP000790347"/>
    </source>
</evidence>
<evidence type="ECO:0000313" key="1">
    <source>
        <dbReference type="EMBL" id="KAH9516821.1"/>
    </source>
</evidence>
<reference evidence="1" key="1">
    <citation type="submission" date="2013-05" db="EMBL/GenBank/DDBJ databases">
        <authorList>
            <person name="Yim A.K.Y."/>
            <person name="Chan T.F."/>
            <person name="Ji K.M."/>
            <person name="Liu X.Y."/>
            <person name="Zhou J.W."/>
            <person name="Li R.Q."/>
            <person name="Yang K.Y."/>
            <person name="Li J."/>
            <person name="Li M."/>
            <person name="Law P.T.W."/>
            <person name="Wu Y.L."/>
            <person name="Cai Z.L."/>
            <person name="Qin H."/>
            <person name="Bao Y."/>
            <person name="Leung R.K.K."/>
            <person name="Ng P.K.S."/>
            <person name="Zou J."/>
            <person name="Zhong X.J."/>
            <person name="Ran P.X."/>
            <person name="Zhong N.S."/>
            <person name="Liu Z.G."/>
            <person name="Tsui S.K.W."/>
        </authorList>
    </citation>
    <scope>NUCLEOTIDE SEQUENCE</scope>
    <source>
        <strain evidence="1">Derf</strain>
        <tissue evidence="1">Whole organism</tissue>
    </source>
</reference>